<accession>A0A9J6C426</accession>
<evidence type="ECO:0000256" key="1">
    <source>
        <dbReference type="SAM" id="MobiDB-lite"/>
    </source>
</evidence>
<dbReference type="AlphaFoldDB" id="A0A9J6C426"/>
<dbReference type="Proteomes" id="UP001107558">
    <property type="component" value="Chromosome 2"/>
</dbReference>
<comment type="caution">
    <text evidence="2">The sequence shown here is derived from an EMBL/GenBank/DDBJ whole genome shotgun (WGS) entry which is preliminary data.</text>
</comment>
<reference evidence="2" key="1">
    <citation type="submission" date="2021-03" db="EMBL/GenBank/DDBJ databases">
        <title>Chromosome level genome of the anhydrobiotic midge Polypedilum vanderplanki.</title>
        <authorList>
            <person name="Yoshida Y."/>
            <person name="Kikawada T."/>
            <person name="Gusev O."/>
        </authorList>
    </citation>
    <scope>NUCLEOTIDE SEQUENCE</scope>
    <source>
        <strain evidence="2">NIAS01</strain>
        <tissue evidence="2">Whole body or cell culture</tissue>
    </source>
</reference>
<feature type="region of interest" description="Disordered" evidence="1">
    <location>
        <begin position="13"/>
        <end position="35"/>
    </location>
</feature>
<keyword evidence="3" id="KW-1185">Reference proteome</keyword>
<evidence type="ECO:0000313" key="2">
    <source>
        <dbReference type="EMBL" id="KAG5676571.1"/>
    </source>
</evidence>
<protein>
    <submittedName>
        <fullName evidence="2">Uncharacterized protein</fullName>
    </submittedName>
</protein>
<evidence type="ECO:0000313" key="3">
    <source>
        <dbReference type="Proteomes" id="UP001107558"/>
    </source>
</evidence>
<name>A0A9J6C426_POLVA</name>
<sequence length="211" mass="24146">MSTRKVQQDLNISGFSPLKSNNQSNTPKSNTKSPSVKDYGIIEAIDTAREKLISGYDKWKIATSNGCQCINIIHNIKEKARKSGDTLYPAELENYSKKLESFIQVFQSVIFQVSTLVTQMRSSINILSTMNDNDELKYQITIVEKFLIELRSLYEKELKVKSYVIENIAHTNSTEDSYLLVTSWSCNSSSNEIYRLITQLKISPNDYKWCT</sequence>
<dbReference type="EMBL" id="JADBJN010000002">
    <property type="protein sequence ID" value="KAG5676571.1"/>
    <property type="molecule type" value="Genomic_DNA"/>
</dbReference>
<gene>
    <name evidence="2" type="ORF">PVAND_006394</name>
</gene>
<organism evidence="2 3">
    <name type="scientific">Polypedilum vanderplanki</name>
    <name type="common">Sleeping chironomid midge</name>
    <dbReference type="NCBI Taxonomy" id="319348"/>
    <lineage>
        <taxon>Eukaryota</taxon>
        <taxon>Metazoa</taxon>
        <taxon>Ecdysozoa</taxon>
        <taxon>Arthropoda</taxon>
        <taxon>Hexapoda</taxon>
        <taxon>Insecta</taxon>
        <taxon>Pterygota</taxon>
        <taxon>Neoptera</taxon>
        <taxon>Endopterygota</taxon>
        <taxon>Diptera</taxon>
        <taxon>Nematocera</taxon>
        <taxon>Chironomoidea</taxon>
        <taxon>Chironomidae</taxon>
        <taxon>Chironominae</taxon>
        <taxon>Polypedilum</taxon>
        <taxon>Polypedilum</taxon>
    </lineage>
</organism>
<dbReference type="OrthoDB" id="17066at2759"/>
<proteinExistence type="predicted"/>
<feature type="compositionally biased region" description="Polar residues" evidence="1">
    <location>
        <begin position="13"/>
        <end position="34"/>
    </location>
</feature>